<dbReference type="Gene3D" id="1.10.8.80">
    <property type="entry name" value="Magnesium chelatase subunit I, C-Terminal domain"/>
    <property type="match status" value="1"/>
</dbReference>
<dbReference type="PANTHER" id="PTHR42759">
    <property type="entry name" value="MOXR FAMILY PROTEIN"/>
    <property type="match status" value="1"/>
</dbReference>
<feature type="domain" description="ChlI/MoxR AAA lid" evidence="5">
    <location>
        <begin position="273"/>
        <end position="338"/>
    </location>
</feature>
<dbReference type="InterPro" id="IPR027417">
    <property type="entry name" value="P-loop_NTPase"/>
</dbReference>
<dbReference type="PIRSF" id="PIRSF002849">
    <property type="entry name" value="AAA_ATPase_chaperone_MoxR_prd"/>
    <property type="match status" value="1"/>
</dbReference>
<gene>
    <name evidence="6" type="ORF">SAMN05216175_11634</name>
</gene>
<proteinExistence type="inferred from homology"/>
<organism evidence="6 7">
    <name type="scientific">Neptunomonas qingdaonensis</name>
    <dbReference type="NCBI Taxonomy" id="1045558"/>
    <lineage>
        <taxon>Bacteria</taxon>
        <taxon>Pseudomonadati</taxon>
        <taxon>Pseudomonadota</taxon>
        <taxon>Gammaproteobacteria</taxon>
        <taxon>Oceanospirillales</taxon>
        <taxon>Oceanospirillaceae</taxon>
        <taxon>Neptunomonas</taxon>
    </lineage>
</organism>
<dbReference type="SUPFAM" id="SSF52540">
    <property type="entry name" value="P-loop containing nucleoside triphosphate hydrolases"/>
    <property type="match status" value="1"/>
</dbReference>
<dbReference type="EMBL" id="FOOU01000016">
    <property type="protein sequence ID" value="SFG86234.1"/>
    <property type="molecule type" value="Genomic_DNA"/>
</dbReference>
<dbReference type="OrthoDB" id="9808397at2"/>
<evidence type="ECO:0000256" key="1">
    <source>
        <dbReference type="ARBA" id="ARBA00022741"/>
    </source>
</evidence>
<name>A0A1I2VA40_9GAMM</name>
<keyword evidence="2" id="KW-0067">ATP-binding</keyword>
<keyword evidence="7" id="KW-1185">Reference proteome</keyword>
<evidence type="ECO:0000256" key="2">
    <source>
        <dbReference type="ARBA" id="ARBA00022840"/>
    </source>
</evidence>
<dbReference type="InterPro" id="IPR050764">
    <property type="entry name" value="CbbQ/NirQ/NorQ/GpvN"/>
</dbReference>
<dbReference type="GO" id="GO:0005524">
    <property type="term" value="F:ATP binding"/>
    <property type="evidence" value="ECO:0007669"/>
    <property type="project" value="UniProtKB-KW"/>
</dbReference>
<evidence type="ECO:0000313" key="7">
    <source>
        <dbReference type="Proteomes" id="UP000198623"/>
    </source>
</evidence>
<dbReference type="InterPro" id="IPR041628">
    <property type="entry name" value="ChlI/MoxR_AAA_lid"/>
</dbReference>
<accession>A0A1I2VA40</accession>
<dbReference type="RefSeq" id="WP_090730056.1">
    <property type="nucleotide sequence ID" value="NZ_FOOU01000016.1"/>
</dbReference>
<protein>
    <submittedName>
        <fullName evidence="6">MoxR-like ATPase</fullName>
    </submittedName>
</protein>
<dbReference type="Pfam" id="PF17863">
    <property type="entry name" value="AAA_lid_2"/>
    <property type="match status" value="1"/>
</dbReference>
<dbReference type="InterPro" id="IPR011703">
    <property type="entry name" value="ATPase_AAA-3"/>
</dbReference>
<sequence length="347" mass="38184">MTAEVVVADSSESTKSTESIVSTASTHQATLQRLRVALQSKVVGQDGLIEHLLIALLTDGHVLLEGPPGLAKTRTIHALSDLLEGEFKRAQFTPDLLPSDITGTEIFNAQKGEFQFRPGPLFCNMLLADEINRAPAKVQSALLEAMGERQVTVAGQTYPLPRSFMVMATQNPLEQEGTYPLPEAQLDRFMLHVRVDYPQHEQEKLILRLVRNEHTDVVKPKDSSIDVVLTEAALLEAQREVMGVFLADSLEDYLVALVMATRNIAAYGDDLKDSLTFGASPRATIALDRAVRAKAWLQGRDFVTPDDIQEMLPSVLRHRIGLSYIAEANGLDKDQLIAKLIARVAVP</sequence>
<evidence type="ECO:0000259" key="4">
    <source>
        <dbReference type="Pfam" id="PF07726"/>
    </source>
</evidence>
<evidence type="ECO:0000256" key="3">
    <source>
        <dbReference type="ARBA" id="ARBA00061607"/>
    </source>
</evidence>
<dbReference type="AlphaFoldDB" id="A0A1I2VA40"/>
<dbReference type="STRING" id="1045558.SAMN05216175_11634"/>
<reference evidence="7" key="1">
    <citation type="submission" date="2016-10" db="EMBL/GenBank/DDBJ databases">
        <authorList>
            <person name="Varghese N."/>
            <person name="Submissions S."/>
        </authorList>
    </citation>
    <scope>NUCLEOTIDE SEQUENCE [LARGE SCALE GENOMIC DNA]</scope>
    <source>
        <strain evidence="7">CGMCC 1.10971</strain>
    </source>
</reference>
<feature type="domain" description="ATPase AAA-3" evidence="4">
    <location>
        <begin position="61"/>
        <end position="191"/>
    </location>
</feature>
<dbReference type="GO" id="GO:0016887">
    <property type="term" value="F:ATP hydrolysis activity"/>
    <property type="evidence" value="ECO:0007669"/>
    <property type="project" value="InterPro"/>
</dbReference>
<dbReference type="Pfam" id="PF07726">
    <property type="entry name" value="AAA_3"/>
    <property type="match status" value="1"/>
</dbReference>
<dbReference type="FunFam" id="3.40.50.300:FF:000640">
    <property type="entry name" value="MoxR family ATPase"/>
    <property type="match status" value="1"/>
</dbReference>
<dbReference type="Gene3D" id="3.40.50.300">
    <property type="entry name" value="P-loop containing nucleotide triphosphate hydrolases"/>
    <property type="match status" value="1"/>
</dbReference>
<evidence type="ECO:0000259" key="5">
    <source>
        <dbReference type="Pfam" id="PF17863"/>
    </source>
</evidence>
<dbReference type="CDD" id="cd00009">
    <property type="entry name" value="AAA"/>
    <property type="match status" value="1"/>
</dbReference>
<evidence type="ECO:0000313" key="6">
    <source>
        <dbReference type="EMBL" id="SFG86234.1"/>
    </source>
</evidence>
<keyword evidence="1" id="KW-0547">Nucleotide-binding</keyword>
<comment type="similarity">
    <text evidence="3">Belongs to the MoxR family.</text>
</comment>
<dbReference type="PANTHER" id="PTHR42759:SF1">
    <property type="entry name" value="MAGNESIUM-CHELATASE SUBUNIT CHLD"/>
    <property type="match status" value="1"/>
</dbReference>
<dbReference type="Proteomes" id="UP000198623">
    <property type="component" value="Unassembled WGS sequence"/>
</dbReference>